<comment type="caution">
    <text evidence="1">The sequence shown here is derived from an EMBL/GenBank/DDBJ whole genome shotgun (WGS) entry which is preliminary data.</text>
</comment>
<organism evidence="1 2">
    <name type="scientific">Owenia fusiformis</name>
    <name type="common">Polychaete worm</name>
    <dbReference type="NCBI Taxonomy" id="6347"/>
    <lineage>
        <taxon>Eukaryota</taxon>
        <taxon>Metazoa</taxon>
        <taxon>Spiralia</taxon>
        <taxon>Lophotrochozoa</taxon>
        <taxon>Annelida</taxon>
        <taxon>Polychaeta</taxon>
        <taxon>Sedentaria</taxon>
        <taxon>Canalipalpata</taxon>
        <taxon>Sabellida</taxon>
        <taxon>Oweniida</taxon>
        <taxon>Oweniidae</taxon>
        <taxon>Owenia</taxon>
    </lineage>
</organism>
<proteinExistence type="predicted"/>
<evidence type="ECO:0000313" key="1">
    <source>
        <dbReference type="EMBL" id="CAH1777185.1"/>
    </source>
</evidence>
<evidence type="ECO:0000313" key="2">
    <source>
        <dbReference type="Proteomes" id="UP000749559"/>
    </source>
</evidence>
<gene>
    <name evidence="1" type="ORF">OFUS_LOCUS4257</name>
</gene>
<reference evidence="1" key="1">
    <citation type="submission" date="2022-03" db="EMBL/GenBank/DDBJ databases">
        <authorList>
            <person name="Martin C."/>
        </authorList>
    </citation>
    <scope>NUCLEOTIDE SEQUENCE</scope>
</reference>
<dbReference type="AlphaFoldDB" id="A0A8J1YBL9"/>
<keyword evidence="2" id="KW-1185">Reference proteome</keyword>
<sequence length="112" mass="12616">MRTWLQVICITNCRIANHLLTNGGHNLMEDLIVCRLKYQTTVACLSHLSSKIASFWAQCYQDMCRSSFCHLSHASVSSLSSDSLSGTHPKLYRGDQHVAANLGCREGKHQWH</sequence>
<protein>
    <submittedName>
        <fullName evidence="1">Uncharacterized protein</fullName>
    </submittedName>
</protein>
<feature type="non-terminal residue" evidence="1">
    <location>
        <position position="112"/>
    </location>
</feature>
<accession>A0A8J1YBL9</accession>
<name>A0A8J1YBL9_OWEFU</name>
<dbReference type="Proteomes" id="UP000749559">
    <property type="component" value="Unassembled WGS sequence"/>
</dbReference>
<dbReference type="EMBL" id="CAIIXF020000002">
    <property type="protein sequence ID" value="CAH1777185.1"/>
    <property type="molecule type" value="Genomic_DNA"/>
</dbReference>